<dbReference type="GO" id="GO:0062129">
    <property type="term" value="C:chitin-based extracellular matrix"/>
    <property type="evidence" value="ECO:0007669"/>
    <property type="project" value="TreeGrafter"/>
</dbReference>
<feature type="signal peptide" evidence="3">
    <location>
        <begin position="1"/>
        <end position="16"/>
    </location>
</feature>
<sequence length="107" mass="11384">MKFLIVFVALFALAVATPINPDADAVVVRQDAEVLPESFKYAVETSNGINAESEGHLENQGTEEEAIVVRGSFSYPAPDGVIYTVTYTADKDGFQPSGAHLPVAPEA</sequence>
<evidence type="ECO:0000313" key="4">
    <source>
        <dbReference type="Proteomes" id="UP000515160"/>
    </source>
</evidence>
<dbReference type="GO" id="GO:0008010">
    <property type="term" value="F:structural constituent of chitin-based larval cuticle"/>
    <property type="evidence" value="ECO:0007669"/>
    <property type="project" value="TreeGrafter"/>
</dbReference>
<keyword evidence="1 2" id="KW-0193">Cuticle</keyword>
<dbReference type="PANTHER" id="PTHR10380">
    <property type="entry name" value="CUTICLE PROTEIN"/>
    <property type="match status" value="1"/>
</dbReference>
<organism evidence="4 5">
    <name type="scientific">Drosophila albomicans</name>
    <name type="common">Fruit fly</name>
    <dbReference type="NCBI Taxonomy" id="7291"/>
    <lineage>
        <taxon>Eukaryota</taxon>
        <taxon>Metazoa</taxon>
        <taxon>Ecdysozoa</taxon>
        <taxon>Arthropoda</taxon>
        <taxon>Hexapoda</taxon>
        <taxon>Insecta</taxon>
        <taxon>Pterygota</taxon>
        <taxon>Neoptera</taxon>
        <taxon>Endopterygota</taxon>
        <taxon>Diptera</taxon>
        <taxon>Brachycera</taxon>
        <taxon>Muscomorpha</taxon>
        <taxon>Ephydroidea</taxon>
        <taxon>Drosophilidae</taxon>
        <taxon>Drosophila</taxon>
    </lineage>
</organism>
<proteinExistence type="predicted"/>
<dbReference type="PANTHER" id="PTHR10380:SF218">
    <property type="entry name" value="ADULT CUTICLE PROTEIN 65AA-RELATED"/>
    <property type="match status" value="1"/>
</dbReference>
<name>A0A6P8X7D9_DROAB</name>
<dbReference type="PROSITE" id="PS00233">
    <property type="entry name" value="CHIT_BIND_RR_1"/>
    <property type="match status" value="1"/>
</dbReference>
<dbReference type="OrthoDB" id="7255276at2759"/>
<dbReference type="PRINTS" id="PR00947">
    <property type="entry name" value="CUTICLE"/>
</dbReference>
<dbReference type="PROSITE" id="PS51155">
    <property type="entry name" value="CHIT_BIND_RR_2"/>
    <property type="match status" value="1"/>
</dbReference>
<dbReference type="Pfam" id="PF00379">
    <property type="entry name" value="Chitin_bind_4"/>
    <property type="match status" value="1"/>
</dbReference>
<dbReference type="InterPro" id="IPR050468">
    <property type="entry name" value="Cuticle_Struct_Prot"/>
</dbReference>
<dbReference type="InterPro" id="IPR000618">
    <property type="entry name" value="Insect_cuticle"/>
</dbReference>
<evidence type="ECO:0000256" key="2">
    <source>
        <dbReference type="PROSITE-ProRule" id="PRU00497"/>
    </source>
</evidence>
<accession>A0A6P8X7D9</accession>
<dbReference type="InterPro" id="IPR031311">
    <property type="entry name" value="CHIT_BIND_RR_consensus"/>
</dbReference>
<evidence type="ECO:0000256" key="3">
    <source>
        <dbReference type="SAM" id="SignalP"/>
    </source>
</evidence>
<evidence type="ECO:0000256" key="1">
    <source>
        <dbReference type="ARBA" id="ARBA00022460"/>
    </source>
</evidence>
<gene>
    <name evidence="5" type="primary">LOC117569952</name>
</gene>
<dbReference type="RefSeq" id="XP_034107205.1">
    <property type="nucleotide sequence ID" value="XM_034251314.2"/>
</dbReference>
<dbReference type="GeneID" id="117569952"/>
<protein>
    <submittedName>
        <fullName evidence="5">Cuticle protein CP14.6-like</fullName>
    </submittedName>
</protein>
<reference evidence="5" key="1">
    <citation type="submission" date="2025-08" db="UniProtKB">
        <authorList>
            <consortium name="RefSeq"/>
        </authorList>
    </citation>
    <scope>IDENTIFICATION</scope>
    <source>
        <strain evidence="5">15112-1751.03</strain>
        <tissue evidence="5">Whole Adult</tissue>
    </source>
</reference>
<feature type="chain" id="PRO_5027818576" evidence="3">
    <location>
        <begin position="17"/>
        <end position="107"/>
    </location>
</feature>
<dbReference type="Proteomes" id="UP000515160">
    <property type="component" value="Chromosome 3"/>
</dbReference>
<keyword evidence="3" id="KW-0732">Signal</keyword>
<evidence type="ECO:0000313" key="5">
    <source>
        <dbReference type="RefSeq" id="XP_034107205.1"/>
    </source>
</evidence>
<dbReference type="AlphaFoldDB" id="A0A6P8X7D9"/>
<keyword evidence="4" id="KW-1185">Reference proteome</keyword>